<comment type="similarity">
    <text evidence="1">Belongs to the AB hydrolase superfamily. Lipase family.</text>
</comment>
<gene>
    <name evidence="4" type="primary">Lipa_2</name>
    <name evidence="4" type="ORF">CRYUND_R13246</name>
</gene>
<evidence type="ECO:0000259" key="3">
    <source>
        <dbReference type="Pfam" id="PF04083"/>
    </source>
</evidence>
<feature type="non-terminal residue" evidence="4">
    <location>
        <position position="1"/>
    </location>
</feature>
<reference evidence="4 5" key="1">
    <citation type="submission" date="2019-09" db="EMBL/GenBank/DDBJ databases">
        <title>Bird 10,000 Genomes (B10K) Project - Family phase.</title>
        <authorList>
            <person name="Zhang G."/>
        </authorList>
    </citation>
    <scope>NUCLEOTIDE SEQUENCE [LARGE SCALE GENOMIC DNA]</scope>
    <source>
        <strain evidence="4">B10K-MSB-37135</strain>
        <tissue evidence="4">Heart</tissue>
    </source>
</reference>
<protein>
    <submittedName>
        <fullName evidence="4">LICH hydrolase</fullName>
    </submittedName>
</protein>
<keyword evidence="5" id="KW-1185">Reference proteome</keyword>
<dbReference type="Gene3D" id="3.40.50.1820">
    <property type="entry name" value="alpha/beta hydrolase"/>
    <property type="match status" value="1"/>
</dbReference>
<dbReference type="GO" id="GO:0006629">
    <property type="term" value="P:lipid metabolic process"/>
    <property type="evidence" value="ECO:0007669"/>
    <property type="project" value="InterPro"/>
</dbReference>
<evidence type="ECO:0000313" key="4">
    <source>
        <dbReference type="EMBL" id="NWJ09549.1"/>
    </source>
</evidence>
<name>A0A7K4M039_9AVES</name>
<evidence type="ECO:0000313" key="5">
    <source>
        <dbReference type="Proteomes" id="UP000534426"/>
    </source>
</evidence>
<dbReference type="PANTHER" id="PTHR11005">
    <property type="entry name" value="LYSOSOMAL ACID LIPASE-RELATED"/>
    <property type="match status" value="1"/>
</dbReference>
<dbReference type="Pfam" id="PF04083">
    <property type="entry name" value="Abhydro_lipase"/>
    <property type="match status" value="1"/>
</dbReference>
<feature type="active site" description="Charge relay system" evidence="2">
    <location>
        <position position="320"/>
    </location>
</feature>
<sequence length="371" mass="42633">KVFPTLVFISQSQMICYHGYPSEEYEVLTRDGYYLGLNRIPHGREDPRNKGPKPAVFLQHGLLGESSNWVQNLAKNSLGFILADSGYDVWLGNNRGTTTSRRHKYLSVDQEEFWDFSFHEMAMYDLPAMIDFVLQKTGQKQIYYVGYSQGTSIAFIAFSSMPELAQKIKIFFALAPVTAIKHSKSPIMKMSFLLDSQCKTLKFLLGKTDACLRIKKMQKFLPELCRYSLFHKSCACMFFLLGGYNEKNFNMSRLDVYTAHFPDGTSVKNMMHWAQGVKSGNFRAFDYGSGNQAIYHQETPPSYKIEEMPVPTAVWSGGADWTADWRDVSLLLPRIANVVYYGNITDWNHWDFAWGMDAPKRLYNKIIELME</sequence>
<keyword evidence="4" id="KW-0378">Hydrolase</keyword>
<dbReference type="InterPro" id="IPR025483">
    <property type="entry name" value="Lipase_euk"/>
</dbReference>
<evidence type="ECO:0000256" key="2">
    <source>
        <dbReference type="PIRSR" id="PIRSR000862-1"/>
    </source>
</evidence>
<feature type="active site" description="Nucleophile" evidence="2">
    <location>
        <position position="148"/>
    </location>
</feature>
<comment type="caution">
    <text evidence="4">The sequence shown here is derived from an EMBL/GenBank/DDBJ whole genome shotgun (WGS) entry which is preliminary data.</text>
</comment>
<dbReference type="Proteomes" id="UP000534426">
    <property type="component" value="Unassembled WGS sequence"/>
</dbReference>
<dbReference type="AlphaFoldDB" id="A0A7K4M039"/>
<dbReference type="EMBL" id="VWPW01027561">
    <property type="protein sequence ID" value="NWJ09549.1"/>
    <property type="molecule type" value="Genomic_DNA"/>
</dbReference>
<proteinExistence type="inferred from homology"/>
<accession>A0A7K4M039</accession>
<feature type="non-terminal residue" evidence="4">
    <location>
        <position position="371"/>
    </location>
</feature>
<dbReference type="InterPro" id="IPR029058">
    <property type="entry name" value="AB_hydrolase_fold"/>
</dbReference>
<dbReference type="SUPFAM" id="SSF53474">
    <property type="entry name" value="alpha/beta-Hydrolases"/>
    <property type="match status" value="1"/>
</dbReference>
<organism evidence="4 5">
    <name type="scientific">Crypturellus undulatus</name>
    <dbReference type="NCBI Taxonomy" id="48396"/>
    <lineage>
        <taxon>Eukaryota</taxon>
        <taxon>Metazoa</taxon>
        <taxon>Chordata</taxon>
        <taxon>Craniata</taxon>
        <taxon>Vertebrata</taxon>
        <taxon>Euteleostomi</taxon>
        <taxon>Archelosauria</taxon>
        <taxon>Archosauria</taxon>
        <taxon>Dinosauria</taxon>
        <taxon>Saurischia</taxon>
        <taxon>Theropoda</taxon>
        <taxon>Coelurosauria</taxon>
        <taxon>Aves</taxon>
        <taxon>Palaeognathae</taxon>
        <taxon>Tinamiformes</taxon>
        <taxon>Tinamidae</taxon>
        <taxon>Crypturellus</taxon>
    </lineage>
</organism>
<dbReference type="InterPro" id="IPR006693">
    <property type="entry name" value="AB_hydrolase_lipase"/>
</dbReference>
<evidence type="ECO:0000256" key="1">
    <source>
        <dbReference type="ARBA" id="ARBA00010701"/>
    </source>
</evidence>
<feature type="active site" description="Charge relay system" evidence="2">
    <location>
        <position position="349"/>
    </location>
</feature>
<dbReference type="PIRSF" id="PIRSF000862">
    <property type="entry name" value="Steryl_ester_lip"/>
    <property type="match status" value="1"/>
</dbReference>
<dbReference type="GO" id="GO:0016788">
    <property type="term" value="F:hydrolase activity, acting on ester bonds"/>
    <property type="evidence" value="ECO:0007669"/>
    <property type="project" value="InterPro"/>
</dbReference>
<feature type="domain" description="Partial AB-hydrolase lipase" evidence="3">
    <location>
        <begin position="12"/>
        <end position="72"/>
    </location>
</feature>
<dbReference type="FunFam" id="3.40.50.1820:FF:000012">
    <property type="entry name" value="Lipase"/>
    <property type="match status" value="1"/>
</dbReference>